<keyword evidence="2" id="KW-1185">Reference proteome</keyword>
<reference evidence="1 2" key="1">
    <citation type="journal article" date="2015" name="Sci. Rep.">
        <title>Chromosome-level genome map provides insights into diverse defense mechanisms in the medicinal fungus Ganoderma sinense.</title>
        <authorList>
            <person name="Zhu Y."/>
            <person name="Xu J."/>
            <person name="Sun C."/>
            <person name="Zhou S."/>
            <person name="Xu H."/>
            <person name="Nelson D.R."/>
            <person name="Qian J."/>
            <person name="Song J."/>
            <person name="Luo H."/>
            <person name="Xiang L."/>
            <person name="Li Y."/>
            <person name="Xu Z."/>
            <person name="Ji A."/>
            <person name="Wang L."/>
            <person name="Lu S."/>
            <person name="Hayward A."/>
            <person name="Sun W."/>
            <person name="Li X."/>
            <person name="Schwartz D.C."/>
            <person name="Wang Y."/>
            <person name="Chen S."/>
        </authorList>
    </citation>
    <scope>NUCLEOTIDE SEQUENCE [LARGE SCALE GENOMIC DNA]</scope>
    <source>
        <strain evidence="1 2">ZZ0214-1</strain>
    </source>
</reference>
<proteinExistence type="predicted"/>
<evidence type="ECO:0000313" key="1">
    <source>
        <dbReference type="EMBL" id="PIL24433.1"/>
    </source>
</evidence>
<accession>A0A2G8RSG3</accession>
<organism evidence="1 2">
    <name type="scientific">Ganoderma sinense ZZ0214-1</name>
    <dbReference type="NCBI Taxonomy" id="1077348"/>
    <lineage>
        <taxon>Eukaryota</taxon>
        <taxon>Fungi</taxon>
        <taxon>Dikarya</taxon>
        <taxon>Basidiomycota</taxon>
        <taxon>Agaricomycotina</taxon>
        <taxon>Agaricomycetes</taxon>
        <taxon>Polyporales</taxon>
        <taxon>Polyporaceae</taxon>
        <taxon>Ganoderma</taxon>
    </lineage>
</organism>
<dbReference type="EMBL" id="AYKW01000067">
    <property type="protein sequence ID" value="PIL24433.1"/>
    <property type="molecule type" value="Genomic_DNA"/>
</dbReference>
<dbReference type="AlphaFoldDB" id="A0A2G8RSG3"/>
<protein>
    <submittedName>
        <fullName evidence="1">Uncharacterized protein</fullName>
    </submittedName>
</protein>
<name>A0A2G8RSG3_9APHY</name>
<sequence>MSSPLENYMGGRDVDVIVTVLAQLRCSKGKHRGAHTIAAVNLTRADYPLWHKSDLRAAMGSIK</sequence>
<comment type="caution">
    <text evidence="1">The sequence shown here is derived from an EMBL/GenBank/DDBJ whole genome shotgun (WGS) entry which is preliminary data.</text>
</comment>
<gene>
    <name evidence="1" type="ORF">GSI_14187</name>
</gene>
<dbReference type="Proteomes" id="UP000230002">
    <property type="component" value="Unassembled WGS sequence"/>
</dbReference>
<evidence type="ECO:0000313" key="2">
    <source>
        <dbReference type="Proteomes" id="UP000230002"/>
    </source>
</evidence>